<dbReference type="AlphaFoldDB" id="A0A151WIG2"/>
<proteinExistence type="inferred from homology"/>
<protein>
    <recommendedName>
        <fullName evidence="3">Cell division cycle protein 27 homolog</fullName>
    </recommendedName>
</protein>
<dbReference type="EMBL" id="KQ983089">
    <property type="protein sequence ID" value="KYQ47641.1"/>
    <property type="molecule type" value="Genomic_DNA"/>
</dbReference>
<keyword evidence="6" id="KW-1185">Reference proteome</keyword>
<name>A0A151WIG2_9HYME</name>
<keyword evidence="1 4" id="KW-0802">TPR repeat</keyword>
<evidence type="ECO:0000313" key="5">
    <source>
        <dbReference type="EMBL" id="KYQ47641.1"/>
    </source>
</evidence>
<organism evidence="5 6">
    <name type="scientific">Mycetomoellerius zeteki</name>
    <dbReference type="NCBI Taxonomy" id="64791"/>
    <lineage>
        <taxon>Eukaryota</taxon>
        <taxon>Metazoa</taxon>
        <taxon>Ecdysozoa</taxon>
        <taxon>Arthropoda</taxon>
        <taxon>Hexapoda</taxon>
        <taxon>Insecta</taxon>
        <taxon>Pterygota</taxon>
        <taxon>Neoptera</taxon>
        <taxon>Endopterygota</taxon>
        <taxon>Hymenoptera</taxon>
        <taxon>Apocrita</taxon>
        <taxon>Aculeata</taxon>
        <taxon>Formicoidea</taxon>
        <taxon>Formicidae</taxon>
        <taxon>Myrmicinae</taxon>
        <taxon>Mycetomoellerius</taxon>
    </lineage>
</organism>
<dbReference type="InterPro" id="IPR011990">
    <property type="entry name" value="TPR-like_helical_dom_sf"/>
</dbReference>
<evidence type="ECO:0000313" key="6">
    <source>
        <dbReference type="Proteomes" id="UP000075809"/>
    </source>
</evidence>
<dbReference type="Proteomes" id="UP000075809">
    <property type="component" value="Unassembled WGS sequence"/>
</dbReference>
<dbReference type="SUPFAM" id="SSF48452">
    <property type="entry name" value="TPR-like"/>
    <property type="match status" value="2"/>
</dbReference>
<reference evidence="5 6" key="1">
    <citation type="submission" date="2015-09" db="EMBL/GenBank/DDBJ databases">
        <title>Trachymyrmex zeteki WGS genome.</title>
        <authorList>
            <person name="Nygaard S."/>
            <person name="Hu H."/>
            <person name="Boomsma J."/>
            <person name="Zhang G."/>
        </authorList>
    </citation>
    <scope>NUCLEOTIDE SEQUENCE [LARGE SCALE GENOMIC DNA]</scope>
    <source>
        <strain evidence="5">Tzet28-1</strain>
        <tissue evidence="5">Whole body</tissue>
    </source>
</reference>
<dbReference type="STRING" id="64791.A0A151WIG2"/>
<accession>A0A151WIG2</accession>
<evidence type="ECO:0000256" key="4">
    <source>
        <dbReference type="PROSITE-ProRule" id="PRU00339"/>
    </source>
</evidence>
<dbReference type="PANTHER" id="PTHR12558:SF13">
    <property type="entry name" value="CELL DIVISION CYCLE PROTEIN 27 HOMOLOG"/>
    <property type="match status" value="1"/>
</dbReference>
<evidence type="ECO:0000256" key="2">
    <source>
        <dbReference type="ARBA" id="ARBA00038210"/>
    </source>
</evidence>
<comment type="similarity">
    <text evidence="2">Belongs to the APC3/CDC27 family.</text>
</comment>
<feature type="repeat" description="TPR" evidence="4">
    <location>
        <begin position="309"/>
        <end position="342"/>
    </location>
</feature>
<gene>
    <name evidence="5" type="ORF">ALC60_13397</name>
</gene>
<dbReference type="PROSITE" id="PS50005">
    <property type="entry name" value="TPR"/>
    <property type="match status" value="1"/>
</dbReference>
<sequence length="482" mass="57036">EDMADERETMSTKAKLSKLHCPFTWEILDSMIKHSLICQKQAYDEIDDETDDERSYLLEHLLIYLFKCYKALLSIDNDEVIKRIEKAEEILKQIQQKTEFNQIIRTIEHVFYATKCFILYDAYDIDGLEEILQNVIDPKDFNNVELGALYGCQSVVWSCLNDFGMHKAVDMAKKAVERDQNCALWHFILAKNLRRQRRSINVTSDVSDLEKIHFEIAFAMSKNDRFGVYYLQMRIESFYKYNRDRDYVMRKNANEKEVINIAKQILRTKPTNHKVLLRLARIFLRAFSDERLFAKECLDAVYKIMPNNSTYLHYTAMLYEQSGDYKEALKYFKKAADCNNLVAELAYIQYGWEVGELEPLPHLLRMSKKYEQAIKERQIDIFLAIAITYYSLHKDTLNAAKYFLKALAMDSVSNKFKTFYRFLDFNTQSILSFLNDYFCRLLEKGNTRSHKTMCEEIKKYLDVQNVMEDLYALSVDIKEKTF</sequence>
<feature type="non-terminal residue" evidence="5">
    <location>
        <position position="1"/>
    </location>
</feature>
<evidence type="ECO:0000256" key="1">
    <source>
        <dbReference type="ARBA" id="ARBA00022803"/>
    </source>
</evidence>
<evidence type="ECO:0000256" key="3">
    <source>
        <dbReference type="ARBA" id="ARBA00039307"/>
    </source>
</evidence>
<dbReference type="InterPro" id="IPR019734">
    <property type="entry name" value="TPR_rpt"/>
</dbReference>
<dbReference type="Gene3D" id="1.25.40.10">
    <property type="entry name" value="Tetratricopeptide repeat domain"/>
    <property type="match status" value="2"/>
</dbReference>
<dbReference type="PANTHER" id="PTHR12558">
    <property type="entry name" value="CELL DIVISION CYCLE 16,23,27"/>
    <property type="match status" value="1"/>
</dbReference>